<dbReference type="EMBL" id="BARU01007987">
    <property type="protein sequence ID" value="GAH35240.1"/>
    <property type="molecule type" value="Genomic_DNA"/>
</dbReference>
<name>X1FRR9_9ZZZZ</name>
<evidence type="ECO:0000313" key="1">
    <source>
        <dbReference type="EMBL" id="GAH35240.1"/>
    </source>
</evidence>
<proteinExistence type="predicted"/>
<sequence>MSEEGLYPGETMDTGAGIVASALAPQLGSDPIDLSRARFDMRRLSVIRKTDIGLFLYAKIKSRKSRVWKVIYNELLNLNVSVDGRGRRDIIRMEAVSRGGTAAVESEITRPGWAARHLYDRGWEQRQREERAI</sequence>
<dbReference type="AlphaFoldDB" id="X1FRR9"/>
<accession>X1FRR9</accession>
<reference evidence="1" key="1">
    <citation type="journal article" date="2014" name="Front. Microbiol.">
        <title>High frequency of phylogenetically diverse reductive dehalogenase-homologous genes in deep subseafloor sedimentary metagenomes.</title>
        <authorList>
            <person name="Kawai M."/>
            <person name="Futagami T."/>
            <person name="Toyoda A."/>
            <person name="Takaki Y."/>
            <person name="Nishi S."/>
            <person name="Hori S."/>
            <person name="Arai W."/>
            <person name="Tsubouchi T."/>
            <person name="Morono Y."/>
            <person name="Uchiyama I."/>
            <person name="Ito T."/>
            <person name="Fujiyama A."/>
            <person name="Inagaki F."/>
            <person name="Takami H."/>
        </authorList>
    </citation>
    <scope>NUCLEOTIDE SEQUENCE</scope>
    <source>
        <strain evidence="1">Expedition CK06-06</strain>
    </source>
</reference>
<comment type="caution">
    <text evidence="1">The sequence shown here is derived from an EMBL/GenBank/DDBJ whole genome shotgun (WGS) entry which is preliminary data.</text>
</comment>
<protein>
    <submittedName>
        <fullName evidence="1">Uncharacterized protein</fullName>
    </submittedName>
</protein>
<organism evidence="1">
    <name type="scientific">marine sediment metagenome</name>
    <dbReference type="NCBI Taxonomy" id="412755"/>
    <lineage>
        <taxon>unclassified sequences</taxon>
        <taxon>metagenomes</taxon>
        <taxon>ecological metagenomes</taxon>
    </lineage>
</organism>
<gene>
    <name evidence="1" type="ORF">S03H2_15699</name>
</gene>